<sequence>MVQQIVLPIKDSNILKMVQDTLLDSFRAGRRKLHHLSSWKSYTTTGE</sequence>
<dbReference type="Proteomes" id="UP000014622">
    <property type="component" value="Unassembled WGS sequence"/>
</dbReference>
<dbReference type="EMBL" id="ATIT01000007">
    <property type="protein sequence ID" value="EPI16730.1"/>
    <property type="molecule type" value="Genomic_DNA"/>
</dbReference>
<dbReference type="AlphaFoldDB" id="A0AB73ADB5"/>
<reference evidence="1 2" key="1">
    <citation type="submission" date="2013-06" db="EMBL/GenBank/DDBJ databases">
        <authorList>
            <person name="Weinstock G."/>
            <person name="Sodergren E."/>
            <person name="Lobos E.A."/>
            <person name="Fulton L."/>
            <person name="Fulton R."/>
            <person name="Courtney L."/>
            <person name="Fronick C."/>
            <person name="O'Laughlin M."/>
            <person name="Godfrey J."/>
            <person name="Wilson R.M."/>
            <person name="Miner T."/>
            <person name="Farmer C."/>
            <person name="Delehaunty K."/>
            <person name="Cordes M."/>
            <person name="Minx P."/>
            <person name="Tomlinson C."/>
            <person name="Chen J."/>
            <person name="Wollam A."/>
            <person name="Pepin K.H."/>
            <person name="Bhonagiri V."/>
            <person name="Zhang X."/>
            <person name="Warren W."/>
            <person name="Mitreva M."/>
            <person name="Mardis E.R."/>
            <person name="Wilson R.K."/>
        </authorList>
    </citation>
    <scope>NUCLEOTIDE SEQUENCE [LARGE SCALE GENOMIC DNA]</scope>
    <source>
        <strain evidence="1 2">SD2A-2</strain>
    </source>
</reference>
<proteinExistence type="predicted"/>
<protein>
    <submittedName>
        <fullName evidence="1">Uncharacterized protein</fullName>
    </submittedName>
</protein>
<organism evidence="1 2">
    <name type="scientific">Enterococcus faecium SD2A-2</name>
    <dbReference type="NCBI Taxonomy" id="1244154"/>
    <lineage>
        <taxon>Bacteria</taxon>
        <taxon>Bacillati</taxon>
        <taxon>Bacillota</taxon>
        <taxon>Bacilli</taxon>
        <taxon>Lactobacillales</taxon>
        <taxon>Enterococcaceae</taxon>
        <taxon>Enterococcus</taxon>
    </lineage>
</organism>
<gene>
    <name evidence="1" type="ORF">D356_00060</name>
</gene>
<evidence type="ECO:0000313" key="2">
    <source>
        <dbReference type="Proteomes" id="UP000014622"/>
    </source>
</evidence>
<accession>A0AB73ADB5</accession>
<comment type="caution">
    <text evidence="1">The sequence shown here is derived from an EMBL/GenBank/DDBJ whole genome shotgun (WGS) entry which is preliminary data.</text>
</comment>
<evidence type="ECO:0000313" key="1">
    <source>
        <dbReference type="EMBL" id="EPI16730.1"/>
    </source>
</evidence>
<name>A0AB73ADB5_ENTFC</name>